<dbReference type="Proteomes" id="UP000000503">
    <property type="component" value="Chromosome"/>
</dbReference>
<dbReference type="EMBL" id="CP002868">
    <property type="protein sequence ID" value="AEJ18372.1"/>
    <property type="molecule type" value="Genomic_DNA"/>
</dbReference>
<protein>
    <submittedName>
        <fullName evidence="1">Uncharacterized protein</fullName>
    </submittedName>
</protein>
<reference evidence="2" key="1">
    <citation type="journal article" date="2013" name="Stand. Genomic Sci.">
        <title>Genome sequence of the thermophilic fresh-water bacterium Spirochaeta caldaria type strain (H1(T)), reclassification of Spirochaeta caldaria, Spirochaeta stenostrepta, and Spirochaeta zuelzerae in the genus Treponema as Treponema caldaria comb. nov., Treponema stenostrepta comb. nov., and Treponema zuelzerae comb. nov., and emendation of the genus Treponema.</title>
        <authorList>
            <person name="Abt B."/>
            <person name="Goker M."/>
            <person name="Scheuner C."/>
            <person name="Han C."/>
            <person name="Lu M."/>
            <person name="Misra M."/>
            <person name="Lapidus A."/>
            <person name="Nolan M."/>
            <person name="Lucas S."/>
            <person name="Hammon N."/>
            <person name="Deshpande S."/>
            <person name="Cheng J.F."/>
            <person name="Tapia R."/>
            <person name="Goodwin L.A."/>
            <person name="Pitluck S."/>
            <person name="Liolios K."/>
            <person name="Pagani I."/>
            <person name="Ivanova N."/>
            <person name="Mavromatis K."/>
            <person name="Mikhailova N."/>
            <person name="Huntemann M."/>
            <person name="Pati A."/>
            <person name="Chen A."/>
            <person name="Palaniappan K."/>
            <person name="Land M."/>
            <person name="Hauser L."/>
            <person name="Jeffries C.D."/>
            <person name="Rohde M."/>
            <person name="Spring S."/>
            <person name="Gronow S."/>
            <person name="Detter J.C."/>
            <person name="Bristow J."/>
            <person name="Eisen J.A."/>
            <person name="Markowitz V."/>
            <person name="Hugenholtz P."/>
            <person name="Kyrpides N.C."/>
            <person name="Woyke T."/>
            <person name="Klenk H.P."/>
        </authorList>
    </citation>
    <scope>NUCLEOTIDE SEQUENCE</scope>
    <source>
        <strain evidence="2">ATCC 51460 / DSM 7334 / H1</strain>
    </source>
</reference>
<evidence type="ECO:0000313" key="1">
    <source>
        <dbReference type="EMBL" id="AEJ18372.1"/>
    </source>
</evidence>
<dbReference type="HOGENOM" id="CLU_3012949_0_0_12"/>
<proteinExistence type="predicted"/>
<accession>F8EYE0</accession>
<keyword evidence="2" id="KW-1185">Reference proteome</keyword>
<evidence type="ECO:0000313" key="2">
    <source>
        <dbReference type="Proteomes" id="UP000000503"/>
    </source>
</evidence>
<dbReference type="KEGG" id="scd:Spica_0204"/>
<gene>
    <name evidence="1" type="ordered locus">Spica_0204</name>
</gene>
<dbReference type="STRING" id="744872.Spica_0204"/>
<organism evidence="1 2">
    <name type="scientific">Gracilinema caldarium (strain ATCC 51460 / DSM 7334 / H1)</name>
    <name type="common">Treponema caldarium</name>
    <dbReference type="NCBI Taxonomy" id="744872"/>
    <lineage>
        <taxon>Bacteria</taxon>
        <taxon>Pseudomonadati</taxon>
        <taxon>Spirochaetota</taxon>
        <taxon>Spirochaetia</taxon>
        <taxon>Spirochaetales</taxon>
        <taxon>Breznakiellaceae</taxon>
        <taxon>Gracilinema</taxon>
    </lineage>
</organism>
<dbReference type="AlphaFoldDB" id="F8EYE0"/>
<sequence>MRNLALADLREEKAAGYRRKRARAGRKERAGSTRLETESLSLRRDVPRKYIDVKSC</sequence>
<name>F8EYE0_GRAC1</name>